<comment type="similarity">
    <text evidence="3">Belongs to the metallo-beta-lactamase superfamily. RNA-metabolizing metallo-beta-lactamase-like family. INTS9 subfamily.</text>
</comment>
<dbReference type="Gene3D" id="3.60.15.10">
    <property type="entry name" value="Ribonuclease Z/Hydroxyacylglutathione hydrolase-like"/>
    <property type="match status" value="1"/>
</dbReference>
<dbReference type="Proteomes" id="UP000515146">
    <property type="component" value="Unplaced"/>
</dbReference>
<dbReference type="InterPro" id="IPR001279">
    <property type="entry name" value="Metallo-B-lactamas"/>
</dbReference>
<evidence type="ECO:0000313" key="7">
    <source>
        <dbReference type="RefSeq" id="XP_027194615.1"/>
    </source>
</evidence>
<proteinExistence type="inferred from homology"/>
<dbReference type="FunCoup" id="A0A6P6XM98">
    <property type="interactions" value="1329"/>
</dbReference>
<dbReference type="GO" id="GO:0005737">
    <property type="term" value="C:cytoplasm"/>
    <property type="evidence" value="ECO:0007669"/>
    <property type="project" value="UniProtKB-SubCell"/>
</dbReference>
<dbReference type="PANTHER" id="PTHR46094:SF1">
    <property type="entry name" value="INTEGRATOR COMPLEX SUBUNIT 9"/>
    <property type="match status" value="1"/>
</dbReference>
<reference evidence="7" key="1">
    <citation type="submission" date="2025-08" db="UniProtKB">
        <authorList>
            <consortium name="RefSeq"/>
        </authorList>
    </citation>
    <scope>IDENTIFICATION</scope>
    <source>
        <strain evidence="7">Airmid</strain>
    </source>
</reference>
<dbReference type="InParanoid" id="A0A6P6XM98"/>
<evidence type="ECO:0000256" key="1">
    <source>
        <dbReference type="ARBA" id="ARBA00004123"/>
    </source>
</evidence>
<gene>
    <name evidence="7" type="primary">LOC113789295</name>
</gene>
<sequence>MKFISLSGNPNYPCNIIKFKSTHIMLDCSLDSTTVLSFLPMTLVHSNHFNSLPSWNATKEFTVEPLLENEIKECLGKIFVDSAPEFCLPEFSYIDMKNIDVILISNYRSMLALPFITERSDFNGFVYATEPSMNIGRLFMEELVTYIERNPKLKRATAWKNLNIFQHLPFPCFPDSILPTVLENIYSMDEISSCLSKIKPVAFSEKISIFGSLHWYPISTGYCLGSSNWIIESAHEKIVNISSSSTYTTHIRPMDYLPLKNADLVILTSLSLAPTTNPNTRLNEFCDHVEKTLKNGGNVLIPCYSSGKIYDLFECLNAHLDSVSLGGIPIFFISPIAEHSLAYSNIMAEWLSEAKQNRAFIPEEPFPHGQLVKSGRIKHFSSLSEESFNNEFRMPCIVFTGHPSLRFGDIVHFIELWGSNPTNMILMTEPEFPCFEALSPYQPLSMKIIYCPIDTRLTFIQANKIIRDIKPKNLVLPYQYTRPFSSSSSSSGDNHNNNNNKSSYETMIEADCKMFSYHRKETIKLPIKCKYERLLIDSELISTLTTHQIANGIKITTITGILEAKDNKFRLGPITKNHRNEFRNQMPTQTLPPNKYLIGMIDMNELLRLLTHEGYQDVILNKFNDKRYRLEIPSKGIAIDIDDETKSIMIITEDWQNNCRLIIRELLAKCLIEI</sequence>
<evidence type="ECO:0000256" key="4">
    <source>
        <dbReference type="ARBA" id="ARBA00022490"/>
    </source>
</evidence>
<accession>A0A6P6XM98</accession>
<dbReference type="OrthoDB" id="5600060at2759"/>
<protein>
    <submittedName>
        <fullName evidence="7">Integrator complex subunit 9-like</fullName>
    </submittedName>
</protein>
<evidence type="ECO:0000256" key="2">
    <source>
        <dbReference type="ARBA" id="ARBA00004496"/>
    </source>
</evidence>
<comment type="subcellular location">
    <subcellularLocation>
        <location evidence="2">Cytoplasm</location>
    </subcellularLocation>
    <subcellularLocation>
        <location evidence="1">Nucleus</location>
    </subcellularLocation>
</comment>
<dbReference type="InterPro" id="IPR027074">
    <property type="entry name" value="Integrator_9su"/>
</dbReference>
<dbReference type="Pfam" id="PF16661">
    <property type="entry name" value="Lactamase_B_6"/>
    <property type="match status" value="1"/>
</dbReference>
<dbReference type="AlphaFoldDB" id="A0A6P6XM98"/>
<keyword evidence="4" id="KW-0963">Cytoplasm</keyword>
<dbReference type="RefSeq" id="XP_027194615.1">
    <property type="nucleotide sequence ID" value="XM_027338814.1"/>
</dbReference>
<evidence type="ECO:0000256" key="5">
    <source>
        <dbReference type="ARBA" id="ARBA00023242"/>
    </source>
</evidence>
<dbReference type="SMART" id="SM01027">
    <property type="entry name" value="Beta-Casp"/>
    <property type="match status" value="1"/>
</dbReference>
<keyword evidence="6" id="KW-1185">Reference proteome</keyword>
<dbReference type="InterPro" id="IPR036866">
    <property type="entry name" value="RibonucZ/Hydroxyglut_hydro"/>
</dbReference>
<dbReference type="Pfam" id="PF10996">
    <property type="entry name" value="Beta-Casp"/>
    <property type="match status" value="1"/>
</dbReference>
<dbReference type="KEGG" id="dpte:113789295"/>
<dbReference type="SUPFAM" id="SSF56281">
    <property type="entry name" value="Metallo-hydrolase/oxidoreductase"/>
    <property type="match status" value="1"/>
</dbReference>
<dbReference type="PANTHER" id="PTHR46094">
    <property type="entry name" value="INTEGRATOR COMPLEX SUBUNIT 9"/>
    <property type="match status" value="1"/>
</dbReference>
<dbReference type="GO" id="GO:0034472">
    <property type="term" value="P:snRNA 3'-end processing"/>
    <property type="evidence" value="ECO:0007669"/>
    <property type="project" value="TreeGrafter"/>
</dbReference>
<organism evidence="6 7">
    <name type="scientific">Dermatophagoides pteronyssinus</name>
    <name type="common">European house dust mite</name>
    <dbReference type="NCBI Taxonomy" id="6956"/>
    <lineage>
        <taxon>Eukaryota</taxon>
        <taxon>Metazoa</taxon>
        <taxon>Ecdysozoa</taxon>
        <taxon>Arthropoda</taxon>
        <taxon>Chelicerata</taxon>
        <taxon>Arachnida</taxon>
        <taxon>Acari</taxon>
        <taxon>Acariformes</taxon>
        <taxon>Sarcoptiformes</taxon>
        <taxon>Astigmata</taxon>
        <taxon>Psoroptidia</taxon>
        <taxon>Analgoidea</taxon>
        <taxon>Pyroglyphidae</taxon>
        <taxon>Dermatophagoidinae</taxon>
        <taxon>Dermatophagoides</taxon>
    </lineage>
</organism>
<dbReference type="InterPro" id="IPR022712">
    <property type="entry name" value="Beta_Casp"/>
</dbReference>
<dbReference type="GO" id="GO:0032039">
    <property type="term" value="C:integrator complex"/>
    <property type="evidence" value="ECO:0007669"/>
    <property type="project" value="InterPro"/>
</dbReference>
<name>A0A6P6XM98_DERPT</name>
<keyword evidence="5" id="KW-0539">Nucleus</keyword>
<dbReference type="OMA" id="AMKAVHC"/>
<dbReference type="CTD" id="55756"/>
<evidence type="ECO:0000313" key="6">
    <source>
        <dbReference type="Proteomes" id="UP000515146"/>
    </source>
</evidence>
<evidence type="ECO:0000256" key="3">
    <source>
        <dbReference type="ARBA" id="ARBA00006861"/>
    </source>
</evidence>